<dbReference type="Proteomes" id="UP000298663">
    <property type="component" value="Unassembled WGS sequence"/>
</dbReference>
<reference evidence="2 3" key="2">
    <citation type="journal article" date="2019" name="G3 (Bethesda)">
        <title>Hybrid Assembly of the Genome of the Entomopathogenic Nematode Steinernema carpocapsae Identifies the X-Chromosome.</title>
        <authorList>
            <person name="Serra L."/>
            <person name="Macchietto M."/>
            <person name="Macias-Munoz A."/>
            <person name="McGill C.J."/>
            <person name="Rodriguez I.M."/>
            <person name="Rodriguez B."/>
            <person name="Murad R."/>
            <person name="Mortazavi A."/>
        </authorList>
    </citation>
    <scope>NUCLEOTIDE SEQUENCE [LARGE SCALE GENOMIC DNA]</scope>
    <source>
        <strain evidence="2 3">ALL</strain>
    </source>
</reference>
<feature type="coiled-coil region" evidence="1">
    <location>
        <begin position="167"/>
        <end position="197"/>
    </location>
</feature>
<accession>A0A4V6XW75</accession>
<reference evidence="2 3" key="1">
    <citation type="journal article" date="2015" name="Genome Biol.">
        <title>Comparative genomics of Steinernema reveals deeply conserved gene regulatory networks.</title>
        <authorList>
            <person name="Dillman A.R."/>
            <person name="Macchietto M."/>
            <person name="Porter C.F."/>
            <person name="Rogers A."/>
            <person name="Williams B."/>
            <person name="Antoshechkin I."/>
            <person name="Lee M.M."/>
            <person name="Goodwin Z."/>
            <person name="Lu X."/>
            <person name="Lewis E.E."/>
            <person name="Goodrich-Blair H."/>
            <person name="Stock S.P."/>
            <person name="Adams B.J."/>
            <person name="Sternberg P.W."/>
            <person name="Mortazavi A."/>
        </authorList>
    </citation>
    <scope>NUCLEOTIDE SEQUENCE [LARGE SCALE GENOMIC DNA]</scope>
    <source>
        <strain evidence="2 3">ALL</strain>
    </source>
</reference>
<protein>
    <submittedName>
        <fullName evidence="2">Uncharacterized protein</fullName>
    </submittedName>
</protein>
<dbReference type="OrthoDB" id="10350039at2759"/>
<evidence type="ECO:0000313" key="3">
    <source>
        <dbReference type="Proteomes" id="UP000298663"/>
    </source>
</evidence>
<comment type="caution">
    <text evidence="2">The sequence shown here is derived from an EMBL/GenBank/DDBJ whole genome shotgun (WGS) entry which is preliminary data.</text>
</comment>
<gene>
    <name evidence="2" type="ORF">L596_014535</name>
</gene>
<evidence type="ECO:0000313" key="2">
    <source>
        <dbReference type="EMBL" id="TKR80465.1"/>
    </source>
</evidence>
<sequence length="209" mass="24496">MTTEGCFISSQIERHNASVMKVLNWNVAYTTEDIDSTKMFYGRPRGSTFHETTEVPSNYSCSECFESSTPKDLHFCFTCIDRATQDTTICDLCLKKSHFGHSHCSLPKAPKELRRRMAAESSNNLKMVDSLILSKLVARFKTHMTRYREEFRSQIAQEREEELYLKTSDVQTELKQLRTLRNDVEEEMRKLREACREFDRFINSKFPCE</sequence>
<keyword evidence="1" id="KW-0175">Coiled coil</keyword>
<proteinExistence type="predicted"/>
<dbReference type="AlphaFoldDB" id="A0A4V6XW75"/>
<dbReference type="EMBL" id="AZBU02000004">
    <property type="protein sequence ID" value="TKR80465.1"/>
    <property type="molecule type" value="Genomic_DNA"/>
</dbReference>
<keyword evidence="3" id="KW-1185">Reference proteome</keyword>
<name>A0A4V6XW75_STECR</name>
<evidence type="ECO:0000256" key="1">
    <source>
        <dbReference type="SAM" id="Coils"/>
    </source>
</evidence>
<organism evidence="2 3">
    <name type="scientific">Steinernema carpocapsae</name>
    <name type="common">Entomopathogenic nematode</name>
    <dbReference type="NCBI Taxonomy" id="34508"/>
    <lineage>
        <taxon>Eukaryota</taxon>
        <taxon>Metazoa</taxon>
        <taxon>Ecdysozoa</taxon>
        <taxon>Nematoda</taxon>
        <taxon>Chromadorea</taxon>
        <taxon>Rhabditida</taxon>
        <taxon>Tylenchina</taxon>
        <taxon>Panagrolaimomorpha</taxon>
        <taxon>Strongyloidoidea</taxon>
        <taxon>Steinernematidae</taxon>
        <taxon>Steinernema</taxon>
    </lineage>
</organism>